<reference evidence="3" key="1">
    <citation type="submission" date="2021-03" db="EMBL/GenBank/DDBJ databases">
        <title>Acanthopleuribacteraceae sp. M133.</title>
        <authorList>
            <person name="Wang G."/>
        </authorList>
    </citation>
    <scope>NUCLEOTIDE SEQUENCE</scope>
    <source>
        <strain evidence="3">M133</strain>
    </source>
</reference>
<protein>
    <submittedName>
        <fullName evidence="3">Universal stress protein</fullName>
    </submittedName>
</protein>
<dbReference type="KEGG" id="scor:J3U87_14660"/>
<dbReference type="Gene3D" id="3.40.50.620">
    <property type="entry name" value="HUPs"/>
    <property type="match status" value="1"/>
</dbReference>
<feature type="domain" description="UspA" evidence="2">
    <location>
        <begin position="4"/>
        <end position="147"/>
    </location>
</feature>
<sequence length="149" mass="16772">MVAYRKILFATDFSPASEQALEMAETFNRVFGATVDIVHVFDPTAFKPPKPYSLTSNLADWLEKNLSKLQERSKSSLRGMGTHFHTEIRTHYIEGKPGRRIVALAQELGSDLIIMGTCRRTGLDHFFVGSVARFVRREATCAVLTVRPK</sequence>
<dbReference type="InterPro" id="IPR006015">
    <property type="entry name" value="Universal_stress_UspA"/>
</dbReference>
<dbReference type="EMBL" id="CP071793">
    <property type="protein sequence ID" value="QTD53692.1"/>
    <property type="molecule type" value="Genomic_DNA"/>
</dbReference>
<organism evidence="3 4">
    <name type="scientific">Sulfidibacter corallicola</name>
    <dbReference type="NCBI Taxonomy" id="2818388"/>
    <lineage>
        <taxon>Bacteria</taxon>
        <taxon>Pseudomonadati</taxon>
        <taxon>Acidobacteriota</taxon>
        <taxon>Holophagae</taxon>
        <taxon>Acanthopleuribacterales</taxon>
        <taxon>Acanthopleuribacteraceae</taxon>
        <taxon>Sulfidibacter</taxon>
    </lineage>
</organism>
<dbReference type="AlphaFoldDB" id="A0A8A4TXJ4"/>
<dbReference type="Proteomes" id="UP000663929">
    <property type="component" value="Chromosome"/>
</dbReference>
<evidence type="ECO:0000313" key="3">
    <source>
        <dbReference type="EMBL" id="QTD53692.1"/>
    </source>
</evidence>
<dbReference type="PRINTS" id="PR01438">
    <property type="entry name" value="UNVRSLSTRESS"/>
</dbReference>
<evidence type="ECO:0000313" key="4">
    <source>
        <dbReference type="Proteomes" id="UP000663929"/>
    </source>
</evidence>
<gene>
    <name evidence="3" type="ORF">J3U87_14660</name>
</gene>
<dbReference type="SUPFAM" id="SSF52402">
    <property type="entry name" value="Adenine nucleotide alpha hydrolases-like"/>
    <property type="match status" value="1"/>
</dbReference>
<accession>A0A8A4TXJ4</accession>
<dbReference type="PANTHER" id="PTHR46268">
    <property type="entry name" value="STRESS RESPONSE PROTEIN NHAX"/>
    <property type="match status" value="1"/>
</dbReference>
<dbReference type="InterPro" id="IPR006016">
    <property type="entry name" value="UspA"/>
</dbReference>
<dbReference type="RefSeq" id="WP_237383794.1">
    <property type="nucleotide sequence ID" value="NZ_CP071793.1"/>
</dbReference>
<name>A0A8A4TXJ4_SULCO</name>
<dbReference type="InterPro" id="IPR014729">
    <property type="entry name" value="Rossmann-like_a/b/a_fold"/>
</dbReference>
<comment type="similarity">
    <text evidence="1">Belongs to the universal stress protein A family.</text>
</comment>
<keyword evidence="4" id="KW-1185">Reference proteome</keyword>
<dbReference type="CDD" id="cd00293">
    <property type="entry name" value="USP-like"/>
    <property type="match status" value="1"/>
</dbReference>
<proteinExistence type="inferred from homology"/>
<evidence type="ECO:0000259" key="2">
    <source>
        <dbReference type="Pfam" id="PF00582"/>
    </source>
</evidence>
<dbReference type="Pfam" id="PF00582">
    <property type="entry name" value="Usp"/>
    <property type="match status" value="1"/>
</dbReference>
<evidence type="ECO:0000256" key="1">
    <source>
        <dbReference type="ARBA" id="ARBA00008791"/>
    </source>
</evidence>
<dbReference type="PANTHER" id="PTHR46268:SF6">
    <property type="entry name" value="UNIVERSAL STRESS PROTEIN UP12"/>
    <property type="match status" value="1"/>
</dbReference>